<accession>X1TYR8</accession>
<reference evidence="1" key="1">
    <citation type="journal article" date="2014" name="Front. Microbiol.">
        <title>High frequency of phylogenetically diverse reductive dehalogenase-homologous genes in deep subseafloor sedimentary metagenomes.</title>
        <authorList>
            <person name="Kawai M."/>
            <person name="Futagami T."/>
            <person name="Toyoda A."/>
            <person name="Takaki Y."/>
            <person name="Nishi S."/>
            <person name="Hori S."/>
            <person name="Arai W."/>
            <person name="Tsubouchi T."/>
            <person name="Morono Y."/>
            <person name="Uchiyama I."/>
            <person name="Ito T."/>
            <person name="Fujiyama A."/>
            <person name="Inagaki F."/>
            <person name="Takami H."/>
        </authorList>
    </citation>
    <scope>NUCLEOTIDE SEQUENCE</scope>
    <source>
        <strain evidence="1">Expedition CK06-06</strain>
    </source>
</reference>
<evidence type="ECO:0000313" key="1">
    <source>
        <dbReference type="EMBL" id="GAI96491.1"/>
    </source>
</evidence>
<proteinExistence type="predicted"/>
<sequence length="265" mass="28789">SGGVQRNYYNPIGEFSGDATYMGARQPCDFGPLNSMQRKYIVDYVESLVGLPYASVQTTVGALYGMARGELVKGDYGTFNCVGLAEAAYELPLINGGVGLVSDKDEGNDCISIYHYALASCALTPADQYDKTEAAEGYTVSGKVADSQGNGIPGVTLNLKLVVHNNNYSDSFSVNTNANGDWDCGRQLGREWNITPQKEGYTFEPSTIKVKEDASDINFTGTFMTGYRYPIQWSTAESNGWMNPLGEGQALTTNTSYDYNSPIYL</sequence>
<dbReference type="SUPFAM" id="SSF49452">
    <property type="entry name" value="Starch-binding domain-like"/>
    <property type="match status" value="1"/>
</dbReference>
<comment type="caution">
    <text evidence="1">The sequence shown here is derived from an EMBL/GenBank/DDBJ whole genome shotgun (WGS) entry which is preliminary data.</text>
</comment>
<name>X1TYR8_9ZZZZ</name>
<gene>
    <name evidence="1" type="ORF">S12H4_38971</name>
</gene>
<feature type="non-terminal residue" evidence="1">
    <location>
        <position position="1"/>
    </location>
</feature>
<organism evidence="1">
    <name type="scientific">marine sediment metagenome</name>
    <dbReference type="NCBI Taxonomy" id="412755"/>
    <lineage>
        <taxon>unclassified sequences</taxon>
        <taxon>metagenomes</taxon>
        <taxon>ecological metagenomes</taxon>
    </lineage>
</organism>
<dbReference type="Gene3D" id="2.60.40.1120">
    <property type="entry name" value="Carboxypeptidase-like, regulatory domain"/>
    <property type="match status" value="1"/>
</dbReference>
<dbReference type="GO" id="GO:0030246">
    <property type="term" value="F:carbohydrate binding"/>
    <property type="evidence" value="ECO:0007669"/>
    <property type="project" value="InterPro"/>
</dbReference>
<protein>
    <submittedName>
        <fullName evidence="1">Uncharacterized protein</fullName>
    </submittedName>
</protein>
<feature type="non-terminal residue" evidence="1">
    <location>
        <position position="265"/>
    </location>
</feature>
<dbReference type="EMBL" id="BARW01023510">
    <property type="protein sequence ID" value="GAI96491.1"/>
    <property type="molecule type" value="Genomic_DNA"/>
</dbReference>
<dbReference type="InterPro" id="IPR013784">
    <property type="entry name" value="Carb-bd-like_fold"/>
</dbReference>
<dbReference type="AlphaFoldDB" id="X1TYR8"/>